<evidence type="ECO:0000313" key="2">
    <source>
        <dbReference type="EMBL" id="KAF2247896.1"/>
    </source>
</evidence>
<feature type="region of interest" description="Disordered" evidence="1">
    <location>
        <begin position="1396"/>
        <end position="1442"/>
    </location>
</feature>
<gene>
    <name evidence="2" type="ORF">BU26DRAFT_595646</name>
</gene>
<dbReference type="GeneID" id="54588277"/>
<dbReference type="EMBL" id="ML987196">
    <property type="protein sequence ID" value="KAF2247896.1"/>
    <property type="molecule type" value="Genomic_DNA"/>
</dbReference>
<organism evidence="2 3">
    <name type="scientific">Trematosphaeria pertusa</name>
    <dbReference type="NCBI Taxonomy" id="390896"/>
    <lineage>
        <taxon>Eukaryota</taxon>
        <taxon>Fungi</taxon>
        <taxon>Dikarya</taxon>
        <taxon>Ascomycota</taxon>
        <taxon>Pezizomycotina</taxon>
        <taxon>Dothideomycetes</taxon>
        <taxon>Pleosporomycetidae</taxon>
        <taxon>Pleosporales</taxon>
        <taxon>Massarineae</taxon>
        <taxon>Trematosphaeriaceae</taxon>
        <taxon>Trematosphaeria</taxon>
    </lineage>
</organism>
<proteinExistence type="predicted"/>
<protein>
    <submittedName>
        <fullName evidence="2">Uncharacterized protein</fullName>
    </submittedName>
</protein>
<feature type="region of interest" description="Disordered" evidence="1">
    <location>
        <begin position="1324"/>
        <end position="1352"/>
    </location>
</feature>
<dbReference type="Proteomes" id="UP000800094">
    <property type="component" value="Unassembled WGS sequence"/>
</dbReference>
<evidence type="ECO:0000256" key="1">
    <source>
        <dbReference type="SAM" id="MobiDB-lite"/>
    </source>
</evidence>
<feature type="region of interest" description="Disordered" evidence="1">
    <location>
        <begin position="139"/>
        <end position="159"/>
    </location>
</feature>
<accession>A0A6A6IBW0</accession>
<evidence type="ECO:0000313" key="3">
    <source>
        <dbReference type="Proteomes" id="UP000800094"/>
    </source>
</evidence>
<name>A0A6A6IBW0_9PLEO</name>
<sequence>MPSSNQLRAPACPTPIQCSSLASPLSLPAPANATRCDLSQPRPQRRFQQIQAKPHMHILHSSILSTTASAPRISAQKMSHLRAGPAQQSMSDQAVKELAMSWLKSNIDGHAGFATSFSGPVTFTIRDSSGNTPTLKFTLSIHPPPPTIDDSSSSTPPRTQFACGSNGLVQVYDPLTNSLLFFNDGPFSCGDQNSLDPWLETFSVKSEWDDDANPRAYERLDWQDRPVESDKADLKAMLEKTAWRPPEFYSKPNDLSYWAKLRKKDGSNWLMEELTWGRYESKGLTDRVNILRRKAAKQGVFRREYELDTEREWGVNDEARPWLSDSEEKQLNDESCDYPQVNKDAAQSVVLQELRDDASRAKLVGYNPVPAWLDMIDDEQLDDVSLFMDDNDGKAAAAAVMEYQDETGNSWEPGQHNREPIEAIGKWVRPQVIGQDQYLGEKETYTSARLVADGGDVLTNREFHEELACEEQVTTDESNCDSQSGVTDLSENVAVYVKSLVSAQFQDAEELVSHPRPGECENRQDDICAAPSNTSEVDYNTEHLDYQWQRNELKKYGGAQCEALVELPSNHALFGRLPDGSIRVFKAFNTAFQMKNGKLAFDPQEGRLLYAFKKSFIDKAKDTTGAKLLTVEQANALNSGCFEEYRDSSPIWMEDRDTEDVPLEYADFVVKLDRSTKNPVMVVERKAIRADLPEDPHAFSAGIQGREAALTLELYQADDEGGKRKSTPSVHALEGARFENGRGLSQYRGKGLGLDVNETLPHQSGSYGEAYIQFAIKSLAVLQGNPEWHAQAEQIMLRQAPSEICGPSAYAEDEAEDVLWIWNKLSPRTDGTPWTLRKLAELNVFLHKNNIGHNPWLATFKLSFMDGCKDPNEFIQVYRQMTSEGDFFRGSETDPRTEKLVRAAYFLARRVWRSERYFCEEQPDCSSFIPPPVDPEVTEPNDAFFLLREQHPDRLNPAARVHWWRHSVKQDELLPHNLFGYCPDGVFAHNELRGYQDSREPGPIPIEVPEWARPQCASDCVGSAPGFVISTSGTPLVNKLQVCATHFTETEHCWILLGHCDNADERVQEAIDMQVYDPTRGLTTAQRILHDWEMKKQSKNGVSSLDLDLSSVAQASNQNPADSDMVFATAYRPGPACPPGLYASPHERYENRKALDQVSAPKPTQLTQPTQPDALQLQRSGFALPALSAPPEQTLICEEVMSLTNQAEAWMPRQPVAVSPHEYDEGQGSAIYCEHDHPDDDSTSSGTTMTEVSIPEKPVTIFPREYDEGLVQDEHAHPAGSTSSGPTLEQQQAAMLKVLLRVPGWESTPLTPEQKSGLLKDLLGIGQPQRSSPHDSAYASGHRSPIGPFQTVPGYPQRNVYAAIYGGNGAVYGGYRSHESVQTAMLLEILSKRAATHDSGYGSGHGTAAGPNYGPYNPQNVPPWRRGSSGTDKFGADIESAE</sequence>
<dbReference type="OrthoDB" id="3795221at2759"/>
<reference evidence="2" key="1">
    <citation type="journal article" date="2020" name="Stud. Mycol.">
        <title>101 Dothideomycetes genomes: a test case for predicting lifestyles and emergence of pathogens.</title>
        <authorList>
            <person name="Haridas S."/>
            <person name="Albert R."/>
            <person name="Binder M."/>
            <person name="Bloem J."/>
            <person name="Labutti K."/>
            <person name="Salamov A."/>
            <person name="Andreopoulos B."/>
            <person name="Baker S."/>
            <person name="Barry K."/>
            <person name="Bills G."/>
            <person name="Bluhm B."/>
            <person name="Cannon C."/>
            <person name="Castanera R."/>
            <person name="Culley D."/>
            <person name="Daum C."/>
            <person name="Ezra D."/>
            <person name="Gonzalez J."/>
            <person name="Henrissat B."/>
            <person name="Kuo A."/>
            <person name="Liang C."/>
            <person name="Lipzen A."/>
            <person name="Lutzoni F."/>
            <person name="Magnuson J."/>
            <person name="Mondo S."/>
            <person name="Nolan M."/>
            <person name="Ohm R."/>
            <person name="Pangilinan J."/>
            <person name="Park H.-J."/>
            <person name="Ramirez L."/>
            <person name="Alfaro M."/>
            <person name="Sun H."/>
            <person name="Tritt A."/>
            <person name="Yoshinaga Y."/>
            <person name="Zwiers L.-H."/>
            <person name="Turgeon B."/>
            <person name="Goodwin S."/>
            <person name="Spatafora J."/>
            <person name="Crous P."/>
            <person name="Grigoriev I."/>
        </authorList>
    </citation>
    <scope>NUCLEOTIDE SEQUENCE</scope>
    <source>
        <strain evidence="2">CBS 122368</strain>
    </source>
</reference>
<keyword evidence="3" id="KW-1185">Reference proteome</keyword>
<dbReference type="RefSeq" id="XP_033682900.1">
    <property type="nucleotide sequence ID" value="XM_033834947.1"/>
</dbReference>
<feature type="compositionally biased region" description="Low complexity" evidence="1">
    <location>
        <begin position="148"/>
        <end position="157"/>
    </location>
</feature>